<dbReference type="InterPro" id="IPR051317">
    <property type="entry name" value="Gfo/Idh/MocA_oxidoreduct"/>
</dbReference>
<feature type="domain" description="Gfo/Idh/MocA-like oxidoreductase N-terminal" evidence="2">
    <location>
        <begin position="1"/>
        <end position="115"/>
    </location>
</feature>
<sequence>MRVGLVGLGVISRFYVAAFDDVDGVELAAVCDLRPAALDPFRGRVPCYTDHRTMTAEAELDAVVVNVPNDAHAAVCADLLAAGLPVCVEKPLATRVEDGRALVRAARNADLVLFTSFHRRYNDNALALLERVRAHGSPVASLTVRYLETIEEHAGSDRWYLDPERCGGGCVADNGPNAFDTVRQFLGPVRLTGATVERDRDGVDRRAEIHLGAAGGATARVLLDWSYPGERKDIEVTLADGTRLAADMLGGHLGFKQSLWHEYAGVLRDFAAAVRAGEDRAEGGMAALELVADVYRHEAAGRAPAADRPAAPPAEETGPPGTETGPAPEARPARPEGTTRPVAPAAGARP</sequence>
<feature type="region of interest" description="Disordered" evidence="1">
    <location>
        <begin position="301"/>
        <end position="350"/>
    </location>
</feature>
<reference evidence="4 5" key="1">
    <citation type="submission" date="2020-09" db="EMBL/GenBank/DDBJ databases">
        <title>Biosynthesis of the nuclear factor of activated T cells inhibitor NFAT-133 and its congeners in Streptomyces pactum.</title>
        <authorList>
            <person name="Zhou W."/>
            <person name="Posri P."/>
            <person name="Abugrain M.E."/>
            <person name="Weisberg A.J."/>
            <person name="Chang J.H."/>
            <person name="Mahmud T."/>
        </authorList>
    </citation>
    <scope>NUCLEOTIDE SEQUENCE [LARGE SCALE GENOMIC DNA]</scope>
    <source>
        <strain evidence="4 5">ATCC 27456</strain>
    </source>
</reference>
<dbReference type="Gene3D" id="3.30.360.10">
    <property type="entry name" value="Dihydrodipicolinate Reductase, domain 2"/>
    <property type="match status" value="1"/>
</dbReference>
<dbReference type="InterPro" id="IPR036291">
    <property type="entry name" value="NAD(P)-bd_dom_sf"/>
</dbReference>
<evidence type="ECO:0000313" key="4">
    <source>
        <dbReference type="EMBL" id="MBH5334930.1"/>
    </source>
</evidence>
<evidence type="ECO:0000256" key="1">
    <source>
        <dbReference type="SAM" id="MobiDB-lite"/>
    </source>
</evidence>
<evidence type="ECO:0000313" key="5">
    <source>
        <dbReference type="Proteomes" id="UP000807371"/>
    </source>
</evidence>
<protein>
    <submittedName>
        <fullName evidence="4">Gfo/Idh/MocA family oxidoreductase</fullName>
    </submittedName>
</protein>
<dbReference type="SUPFAM" id="SSF51735">
    <property type="entry name" value="NAD(P)-binding Rossmann-fold domains"/>
    <property type="match status" value="1"/>
</dbReference>
<dbReference type="Pfam" id="PF01408">
    <property type="entry name" value="GFO_IDH_MocA"/>
    <property type="match status" value="1"/>
</dbReference>
<comment type="caution">
    <text evidence="4">The sequence shown here is derived from an EMBL/GenBank/DDBJ whole genome shotgun (WGS) entry which is preliminary data.</text>
</comment>
<gene>
    <name evidence="4" type="ORF">IHE55_09050</name>
</gene>
<organism evidence="4 5">
    <name type="scientific">Streptomyces pactum</name>
    <dbReference type="NCBI Taxonomy" id="68249"/>
    <lineage>
        <taxon>Bacteria</taxon>
        <taxon>Bacillati</taxon>
        <taxon>Actinomycetota</taxon>
        <taxon>Actinomycetes</taxon>
        <taxon>Kitasatosporales</taxon>
        <taxon>Streptomycetaceae</taxon>
        <taxon>Streptomyces</taxon>
    </lineage>
</organism>
<keyword evidence="5" id="KW-1185">Reference proteome</keyword>
<dbReference type="InterPro" id="IPR000683">
    <property type="entry name" value="Gfo/Idh/MocA-like_OxRdtase_N"/>
</dbReference>
<dbReference type="EMBL" id="JACYXC010000001">
    <property type="protein sequence ID" value="MBH5334930.1"/>
    <property type="molecule type" value="Genomic_DNA"/>
</dbReference>
<dbReference type="InterPro" id="IPR055170">
    <property type="entry name" value="GFO_IDH_MocA-like_dom"/>
</dbReference>
<dbReference type="PANTHER" id="PTHR43708">
    <property type="entry name" value="CONSERVED EXPRESSED OXIDOREDUCTASE (EUROFUNG)"/>
    <property type="match status" value="1"/>
</dbReference>
<dbReference type="Proteomes" id="UP000807371">
    <property type="component" value="Unassembled WGS sequence"/>
</dbReference>
<dbReference type="Pfam" id="PF22725">
    <property type="entry name" value="GFO_IDH_MocA_C3"/>
    <property type="match status" value="1"/>
</dbReference>
<dbReference type="Gene3D" id="3.40.50.720">
    <property type="entry name" value="NAD(P)-binding Rossmann-like Domain"/>
    <property type="match status" value="1"/>
</dbReference>
<evidence type="ECO:0000259" key="2">
    <source>
        <dbReference type="Pfam" id="PF01408"/>
    </source>
</evidence>
<proteinExistence type="predicted"/>
<feature type="domain" description="GFO/IDH/MocA-like oxidoreductase" evidence="3">
    <location>
        <begin position="145"/>
        <end position="242"/>
    </location>
</feature>
<dbReference type="PANTHER" id="PTHR43708:SF4">
    <property type="entry name" value="OXIDOREDUCTASE YCEM-RELATED"/>
    <property type="match status" value="1"/>
</dbReference>
<accession>A0ABS0NIB7</accession>
<dbReference type="SUPFAM" id="SSF55347">
    <property type="entry name" value="Glyceraldehyde-3-phosphate dehydrogenase-like, C-terminal domain"/>
    <property type="match status" value="1"/>
</dbReference>
<name>A0ABS0NIB7_9ACTN</name>
<feature type="compositionally biased region" description="Low complexity" evidence="1">
    <location>
        <begin position="301"/>
        <end position="338"/>
    </location>
</feature>
<evidence type="ECO:0000259" key="3">
    <source>
        <dbReference type="Pfam" id="PF22725"/>
    </source>
</evidence>